<evidence type="ECO:0000313" key="2">
    <source>
        <dbReference type="Proteomes" id="UP000254867"/>
    </source>
</evidence>
<dbReference type="InterPro" id="IPR029044">
    <property type="entry name" value="Nucleotide-diphossugar_trans"/>
</dbReference>
<gene>
    <name evidence="1" type="ORF">NCTC10794_01043</name>
</gene>
<dbReference type="RefSeq" id="WP_119222549.1">
    <property type="nucleotide sequence ID" value="NZ_UGHH01000002.1"/>
</dbReference>
<dbReference type="EMBL" id="UGHH01000002">
    <property type="protein sequence ID" value="STO63988.1"/>
    <property type="molecule type" value="Genomic_DNA"/>
</dbReference>
<dbReference type="Proteomes" id="UP000254867">
    <property type="component" value="Unassembled WGS sequence"/>
</dbReference>
<evidence type="ECO:0000313" key="1">
    <source>
        <dbReference type="EMBL" id="STO63988.1"/>
    </source>
</evidence>
<name>A0A377I180_HAEPH</name>
<dbReference type="SUPFAM" id="SSF53448">
    <property type="entry name" value="Nucleotide-diphospho-sugar transferases"/>
    <property type="match status" value="1"/>
</dbReference>
<proteinExistence type="predicted"/>
<reference evidence="1 2" key="1">
    <citation type="submission" date="2018-06" db="EMBL/GenBank/DDBJ databases">
        <authorList>
            <consortium name="Pathogen Informatics"/>
            <person name="Doyle S."/>
        </authorList>
    </citation>
    <scope>NUCLEOTIDE SEQUENCE [LARGE SCALE GENOMIC DNA]</scope>
    <source>
        <strain evidence="1 2">NCTC10794</strain>
    </source>
</reference>
<sequence length="418" mass="49032">MNRRIILTALNNNEKLWYEQFIPFISTLKKTDYEGDIGVIDYGITSEAKDVLAKNNVLVFAPENCVSNLALDRHFSTACIAQTYHYDELVLFDADIWFPSHQFTLFENIKDKEYLYACPDNQVSGFIYECVKDSPQAQYSHLYIGEKLRQILDKYQYIWQLGLVAGYAKAWLNYKEYLIKLCQHPEFSMDYGVDTTLLNLYSAETDKVKPLHKKYNCIPNWEISFLYQNGKFRSFSIEEETVEAMHTPGDFRLEGKYSLAKLDSEKLIKLGKTYRLKDYPIYHILRESLTSYAIEERYTTLKLEYANANYIAIKTLNNTDVSQTLNALCIDVTGYSKICLSNPHSYEINLIYSYHDIPNFDLCNVTYVKKEGLTPFLTKENKYYSVVLKPSEKLYFYTDSLDIERTRTRWVFENIRLI</sequence>
<dbReference type="AlphaFoldDB" id="A0A377I180"/>
<protein>
    <submittedName>
        <fullName evidence="1">Uncharacterized protein</fullName>
    </submittedName>
</protein>
<organism evidence="1 2">
    <name type="scientific">Haemophilus parahaemolyticus</name>
    <dbReference type="NCBI Taxonomy" id="735"/>
    <lineage>
        <taxon>Bacteria</taxon>
        <taxon>Pseudomonadati</taxon>
        <taxon>Pseudomonadota</taxon>
        <taxon>Gammaproteobacteria</taxon>
        <taxon>Pasteurellales</taxon>
        <taxon>Pasteurellaceae</taxon>
        <taxon>Haemophilus</taxon>
    </lineage>
</organism>
<accession>A0A377I180</accession>